<keyword evidence="1" id="KW-1133">Transmembrane helix</keyword>
<dbReference type="Pfam" id="PF03109">
    <property type="entry name" value="ABC1"/>
    <property type="match status" value="1"/>
</dbReference>
<dbReference type="Proteomes" id="UP001234989">
    <property type="component" value="Chromosome 7"/>
</dbReference>
<organism evidence="3 4">
    <name type="scientific">Solanum verrucosum</name>
    <dbReference type="NCBI Taxonomy" id="315347"/>
    <lineage>
        <taxon>Eukaryota</taxon>
        <taxon>Viridiplantae</taxon>
        <taxon>Streptophyta</taxon>
        <taxon>Embryophyta</taxon>
        <taxon>Tracheophyta</taxon>
        <taxon>Spermatophyta</taxon>
        <taxon>Magnoliopsida</taxon>
        <taxon>eudicotyledons</taxon>
        <taxon>Gunneridae</taxon>
        <taxon>Pentapetalae</taxon>
        <taxon>asterids</taxon>
        <taxon>lamiids</taxon>
        <taxon>Solanales</taxon>
        <taxon>Solanaceae</taxon>
        <taxon>Solanoideae</taxon>
        <taxon>Solaneae</taxon>
        <taxon>Solanum</taxon>
    </lineage>
</organism>
<dbReference type="CDD" id="cd09272">
    <property type="entry name" value="RNase_HI_RT_Ty1"/>
    <property type="match status" value="1"/>
</dbReference>
<keyword evidence="4" id="KW-1185">Reference proteome</keyword>
<feature type="domain" description="ABC1 atypical kinase-like" evidence="2">
    <location>
        <begin position="156"/>
        <end position="197"/>
    </location>
</feature>
<gene>
    <name evidence="3" type="ORF">MTR67_030269</name>
</gene>
<keyword evidence="1" id="KW-0812">Transmembrane</keyword>
<evidence type="ECO:0000256" key="1">
    <source>
        <dbReference type="SAM" id="Phobius"/>
    </source>
</evidence>
<proteinExistence type="predicted"/>
<reference evidence="3" key="1">
    <citation type="submission" date="2023-08" db="EMBL/GenBank/DDBJ databases">
        <title>A de novo genome assembly of Solanum verrucosum Schlechtendal, a Mexican diploid species geographically isolated from the other diploid A-genome species in potato relatives.</title>
        <authorList>
            <person name="Hosaka K."/>
        </authorList>
    </citation>
    <scope>NUCLEOTIDE SEQUENCE</scope>
    <source>
        <tissue evidence="3">Young leaves</tissue>
    </source>
</reference>
<dbReference type="InterPro" id="IPR004147">
    <property type="entry name" value="ABC1_dom"/>
</dbReference>
<accession>A0AAF0R5Q5</accession>
<protein>
    <recommendedName>
        <fullName evidence="2">ABC1 atypical kinase-like domain-containing protein</fullName>
    </recommendedName>
</protein>
<evidence type="ECO:0000313" key="3">
    <source>
        <dbReference type="EMBL" id="WMV36884.1"/>
    </source>
</evidence>
<dbReference type="PANTHER" id="PTHR11439:SF491">
    <property type="entry name" value="INTEGRASE CATALYTIC DOMAIN-CONTAINING PROTEIN"/>
    <property type="match status" value="1"/>
</dbReference>
<keyword evidence="1" id="KW-0472">Membrane</keyword>
<evidence type="ECO:0000313" key="4">
    <source>
        <dbReference type="Proteomes" id="UP001234989"/>
    </source>
</evidence>
<dbReference type="AlphaFoldDB" id="A0AAF0R5Q5"/>
<feature type="transmembrane region" description="Helical" evidence="1">
    <location>
        <begin position="251"/>
        <end position="270"/>
    </location>
</feature>
<name>A0AAF0R5Q5_SOLVR</name>
<evidence type="ECO:0000259" key="2">
    <source>
        <dbReference type="Pfam" id="PF03109"/>
    </source>
</evidence>
<dbReference type="EMBL" id="CP133618">
    <property type="protein sequence ID" value="WMV36884.1"/>
    <property type="molecule type" value="Genomic_DNA"/>
</dbReference>
<sequence>MHMSKPISTTLASHFKLSELQMPQSMDEVEHMSKVPYASTVGSIMYAMVCTHPDIAQSVSLVSRYMTNPGKKHWEAVKWILRYLKGASDVGLTFRKSEGISVLGYVDSDNAGDLDRRRSTTGYIFTFVGSVVSWKSALQSIVSLSTTEAEYMAATEAVKEAIWNILKSLSLAYGQMILRSGFFHADPHPGNILICKGAEASMHLFVFFFQSGSQLSYIIVLVQSSDKDHDILFLLRLHCWTMDKLRIFPKISGLDMLILFLLLLMAMLLGQEKALSEKFSD</sequence>
<dbReference type="PANTHER" id="PTHR11439">
    <property type="entry name" value="GAG-POL-RELATED RETROTRANSPOSON"/>
    <property type="match status" value="1"/>
</dbReference>